<organism evidence="15 16">
    <name type="scientific">Thermanaeromonas toyohensis ToBE</name>
    <dbReference type="NCBI Taxonomy" id="698762"/>
    <lineage>
        <taxon>Bacteria</taxon>
        <taxon>Bacillati</taxon>
        <taxon>Bacillota</taxon>
        <taxon>Clostridia</taxon>
        <taxon>Neomoorellales</taxon>
        <taxon>Neomoorellaceae</taxon>
        <taxon>Thermanaeromonas</taxon>
    </lineage>
</organism>
<dbReference type="Pfam" id="PF01820">
    <property type="entry name" value="Dala_Dala_lig_N"/>
    <property type="match status" value="1"/>
</dbReference>
<dbReference type="SUPFAM" id="SSF56059">
    <property type="entry name" value="Glutathione synthetase ATP-binding domain-like"/>
    <property type="match status" value="1"/>
</dbReference>
<dbReference type="OrthoDB" id="9813261at2"/>
<keyword evidence="7 10" id="KW-0133">Cell shape</keyword>
<dbReference type="GO" id="GO:0008716">
    <property type="term" value="F:D-alanine-D-alanine ligase activity"/>
    <property type="evidence" value="ECO:0007669"/>
    <property type="project" value="UniProtKB-UniRule"/>
</dbReference>
<evidence type="ECO:0000259" key="14">
    <source>
        <dbReference type="PROSITE" id="PS50975"/>
    </source>
</evidence>
<dbReference type="PANTHER" id="PTHR23132">
    <property type="entry name" value="D-ALANINE--D-ALANINE LIGASE"/>
    <property type="match status" value="1"/>
</dbReference>
<evidence type="ECO:0000256" key="8">
    <source>
        <dbReference type="ARBA" id="ARBA00022984"/>
    </source>
</evidence>
<dbReference type="GO" id="GO:0071555">
    <property type="term" value="P:cell wall organization"/>
    <property type="evidence" value="ECO:0007669"/>
    <property type="project" value="UniProtKB-KW"/>
</dbReference>
<sequence length="310" mass="33478">MKIAVLMGGPSSEREVSLKSGEAVYQALLSKGHEVYKLDLSPSTPLDLLSSRPDLVFIALHGKPGEDGSVQGMLELLGIPYTGSGVLASAITIDKIVTKQLLQQAGLPTAPFLMFPRHQCQGEKLPQTLEEIQQKLGLPVIVKAPTQGSTIGTYVVRSPEEIAPALFKALQYDNRVLVEKFLEGPEITAAILGNGEPEVLPLIEIVSHTGFYDYKAKYTPGLSEHLIPPRLPQDVQDEVRRIAKEAYTFIGCRGFGRVDFIVAGGCEPYVLEINSIPGLTSTSLLPDAAQAAGYSFPDLVQKIVDLALET</sequence>
<dbReference type="GO" id="GO:0009252">
    <property type="term" value="P:peptidoglycan biosynthetic process"/>
    <property type="evidence" value="ECO:0007669"/>
    <property type="project" value="UniProtKB-UniRule"/>
</dbReference>
<feature type="domain" description="ATP-grasp" evidence="14">
    <location>
        <begin position="99"/>
        <end position="305"/>
    </location>
</feature>
<dbReference type="GO" id="GO:0005737">
    <property type="term" value="C:cytoplasm"/>
    <property type="evidence" value="ECO:0007669"/>
    <property type="project" value="UniProtKB-SubCell"/>
</dbReference>
<keyword evidence="4 10" id="KW-0436">Ligase</keyword>
<gene>
    <name evidence="10" type="primary">ddl</name>
    <name evidence="15" type="ORF">SAMN00808754_1922</name>
</gene>
<keyword evidence="5 13" id="KW-0547">Nucleotide-binding</keyword>
<comment type="function">
    <text evidence="10">Cell wall formation.</text>
</comment>
<keyword evidence="8 10" id="KW-0573">Peptidoglycan synthesis</keyword>
<protein>
    <recommendedName>
        <fullName evidence="10">D-alanine--D-alanine ligase</fullName>
        <ecNumber evidence="10">6.3.2.4</ecNumber>
    </recommendedName>
    <alternativeName>
        <fullName evidence="10">D-Ala-D-Ala ligase</fullName>
    </alternativeName>
    <alternativeName>
        <fullName evidence="10">D-alanylalanine synthetase</fullName>
    </alternativeName>
</protein>
<evidence type="ECO:0000256" key="13">
    <source>
        <dbReference type="PROSITE-ProRule" id="PRU00409"/>
    </source>
</evidence>
<comment type="subcellular location">
    <subcellularLocation>
        <location evidence="1 10">Cytoplasm</location>
    </subcellularLocation>
</comment>
<feature type="active site" evidence="11">
    <location>
        <position position="149"/>
    </location>
</feature>
<dbReference type="Gene3D" id="3.30.1490.20">
    <property type="entry name" value="ATP-grasp fold, A domain"/>
    <property type="match status" value="1"/>
</dbReference>
<dbReference type="Gene3D" id="3.40.50.20">
    <property type="match status" value="1"/>
</dbReference>
<evidence type="ECO:0000256" key="12">
    <source>
        <dbReference type="PIRSR" id="PIRSR039102-3"/>
    </source>
</evidence>
<dbReference type="EMBL" id="LT838272">
    <property type="protein sequence ID" value="SMB97698.1"/>
    <property type="molecule type" value="Genomic_DNA"/>
</dbReference>
<keyword evidence="12" id="KW-0479">Metal-binding</keyword>
<dbReference type="STRING" id="698762.SAMN00808754_1922"/>
<evidence type="ECO:0000313" key="15">
    <source>
        <dbReference type="EMBL" id="SMB97698.1"/>
    </source>
</evidence>
<comment type="cofactor">
    <cofactor evidence="12">
        <name>Mg(2+)</name>
        <dbReference type="ChEBI" id="CHEBI:18420"/>
    </cofactor>
    <cofactor evidence="12">
        <name>Mn(2+)</name>
        <dbReference type="ChEBI" id="CHEBI:29035"/>
    </cofactor>
    <text evidence="12">Binds 2 magnesium or manganese ions per subunit.</text>
</comment>
<dbReference type="Gene3D" id="3.30.470.20">
    <property type="entry name" value="ATP-grasp fold, B domain"/>
    <property type="match status" value="1"/>
</dbReference>
<dbReference type="SUPFAM" id="SSF52440">
    <property type="entry name" value="PreATP-grasp domain"/>
    <property type="match status" value="1"/>
</dbReference>
<evidence type="ECO:0000256" key="10">
    <source>
        <dbReference type="HAMAP-Rule" id="MF_00047"/>
    </source>
</evidence>
<evidence type="ECO:0000256" key="3">
    <source>
        <dbReference type="ARBA" id="ARBA00022490"/>
    </source>
</evidence>
<keyword evidence="16" id="KW-1185">Reference proteome</keyword>
<feature type="active site" evidence="11">
    <location>
        <position position="283"/>
    </location>
</feature>
<dbReference type="RefSeq" id="WP_084665507.1">
    <property type="nucleotide sequence ID" value="NZ_LT838272.1"/>
</dbReference>
<proteinExistence type="inferred from homology"/>
<dbReference type="NCBIfam" id="NF002378">
    <property type="entry name" value="PRK01372.1"/>
    <property type="match status" value="1"/>
</dbReference>
<dbReference type="PROSITE" id="PS00844">
    <property type="entry name" value="DALA_DALA_LIGASE_2"/>
    <property type="match status" value="1"/>
</dbReference>
<dbReference type="NCBIfam" id="TIGR01205">
    <property type="entry name" value="D_ala_D_alaTIGR"/>
    <property type="match status" value="1"/>
</dbReference>
<accession>A0A1W1VWJ3</accession>
<feature type="binding site" evidence="12">
    <location>
        <position position="259"/>
    </location>
    <ligand>
        <name>Mg(2+)</name>
        <dbReference type="ChEBI" id="CHEBI:18420"/>
        <label>1</label>
    </ligand>
</feature>
<keyword evidence="9 10" id="KW-0961">Cell wall biogenesis/degradation</keyword>
<dbReference type="InterPro" id="IPR011095">
    <property type="entry name" value="Dala_Dala_lig_C"/>
</dbReference>
<evidence type="ECO:0000256" key="2">
    <source>
        <dbReference type="ARBA" id="ARBA00010871"/>
    </source>
</evidence>
<evidence type="ECO:0000256" key="11">
    <source>
        <dbReference type="PIRSR" id="PIRSR039102-1"/>
    </source>
</evidence>
<evidence type="ECO:0000256" key="7">
    <source>
        <dbReference type="ARBA" id="ARBA00022960"/>
    </source>
</evidence>
<dbReference type="PANTHER" id="PTHR23132:SF23">
    <property type="entry name" value="D-ALANINE--D-ALANINE LIGASE B"/>
    <property type="match status" value="1"/>
</dbReference>
<dbReference type="InterPro" id="IPR011761">
    <property type="entry name" value="ATP-grasp"/>
</dbReference>
<keyword evidence="3 10" id="KW-0963">Cytoplasm</keyword>
<feature type="active site" evidence="11">
    <location>
        <position position="13"/>
    </location>
</feature>
<reference evidence="15 16" key="1">
    <citation type="submission" date="2017-04" db="EMBL/GenBank/DDBJ databases">
        <authorList>
            <person name="Afonso C.L."/>
            <person name="Miller P.J."/>
            <person name="Scott M.A."/>
            <person name="Spackman E."/>
            <person name="Goraichik I."/>
            <person name="Dimitrov K.M."/>
            <person name="Suarez D.L."/>
            <person name="Swayne D.E."/>
        </authorList>
    </citation>
    <scope>NUCLEOTIDE SEQUENCE [LARGE SCALE GENOMIC DNA]</scope>
    <source>
        <strain evidence="15 16">ToBE</strain>
    </source>
</reference>
<feature type="binding site" evidence="12">
    <location>
        <position position="274"/>
    </location>
    <ligand>
        <name>Mg(2+)</name>
        <dbReference type="ChEBI" id="CHEBI:18420"/>
        <label>2</label>
    </ligand>
</feature>
<feature type="binding site" evidence="12">
    <location>
        <position position="272"/>
    </location>
    <ligand>
        <name>Mg(2+)</name>
        <dbReference type="ChEBI" id="CHEBI:18420"/>
        <label>1</label>
    </ligand>
</feature>
<dbReference type="PROSITE" id="PS50975">
    <property type="entry name" value="ATP_GRASP"/>
    <property type="match status" value="1"/>
</dbReference>
<evidence type="ECO:0000256" key="1">
    <source>
        <dbReference type="ARBA" id="ARBA00004496"/>
    </source>
</evidence>
<dbReference type="PIRSF" id="PIRSF039102">
    <property type="entry name" value="Ddl/VanB"/>
    <property type="match status" value="1"/>
</dbReference>
<evidence type="ECO:0000256" key="9">
    <source>
        <dbReference type="ARBA" id="ARBA00023316"/>
    </source>
</evidence>
<evidence type="ECO:0000256" key="5">
    <source>
        <dbReference type="ARBA" id="ARBA00022741"/>
    </source>
</evidence>
<evidence type="ECO:0000256" key="4">
    <source>
        <dbReference type="ARBA" id="ARBA00022598"/>
    </source>
</evidence>
<dbReference type="InterPro" id="IPR005905">
    <property type="entry name" value="D_ala_D_ala"/>
</dbReference>
<dbReference type="HAMAP" id="MF_00047">
    <property type="entry name" value="Dala_Dala_lig"/>
    <property type="match status" value="1"/>
</dbReference>
<dbReference type="Proteomes" id="UP000192569">
    <property type="component" value="Chromosome I"/>
</dbReference>
<keyword evidence="12" id="KW-0460">Magnesium</keyword>
<dbReference type="PROSITE" id="PS00843">
    <property type="entry name" value="DALA_DALA_LIGASE_1"/>
    <property type="match status" value="1"/>
</dbReference>
<comment type="catalytic activity">
    <reaction evidence="10">
        <text>2 D-alanine + ATP = D-alanyl-D-alanine + ADP + phosphate + H(+)</text>
        <dbReference type="Rhea" id="RHEA:11224"/>
        <dbReference type="ChEBI" id="CHEBI:15378"/>
        <dbReference type="ChEBI" id="CHEBI:30616"/>
        <dbReference type="ChEBI" id="CHEBI:43474"/>
        <dbReference type="ChEBI" id="CHEBI:57416"/>
        <dbReference type="ChEBI" id="CHEBI:57822"/>
        <dbReference type="ChEBI" id="CHEBI:456216"/>
        <dbReference type="EC" id="6.3.2.4"/>
    </reaction>
</comment>
<dbReference type="SMART" id="SM01209">
    <property type="entry name" value="GARS_A"/>
    <property type="match status" value="1"/>
</dbReference>
<dbReference type="GO" id="GO:0008360">
    <property type="term" value="P:regulation of cell shape"/>
    <property type="evidence" value="ECO:0007669"/>
    <property type="project" value="UniProtKB-KW"/>
</dbReference>
<comment type="pathway">
    <text evidence="10">Cell wall biogenesis; peptidoglycan biosynthesis.</text>
</comment>
<name>A0A1W1VWJ3_9FIRM</name>
<dbReference type="InterPro" id="IPR011127">
    <property type="entry name" value="Dala_Dala_lig_N"/>
</dbReference>
<dbReference type="UniPathway" id="UPA00219"/>
<dbReference type="InterPro" id="IPR016185">
    <property type="entry name" value="PreATP-grasp_dom_sf"/>
</dbReference>
<dbReference type="AlphaFoldDB" id="A0A1W1VWJ3"/>
<keyword evidence="6 13" id="KW-0067">ATP-binding</keyword>
<feature type="binding site" evidence="12">
    <location>
        <position position="272"/>
    </location>
    <ligand>
        <name>Mg(2+)</name>
        <dbReference type="ChEBI" id="CHEBI:18420"/>
        <label>2</label>
    </ligand>
</feature>
<dbReference type="InterPro" id="IPR000291">
    <property type="entry name" value="D-Ala_lig_Van_CS"/>
</dbReference>
<dbReference type="EC" id="6.3.2.4" evidence="10"/>
<dbReference type="Pfam" id="PF07478">
    <property type="entry name" value="Dala_Dala_lig_C"/>
    <property type="match status" value="1"/>
</dbReference>
<dbReference type="NCBIfam" id="NF002528">
    <property type="entry name" value="PRK01966.1-4"/>
    <property type="match status" value="1"/>
</dbReference>
<dbReference type="GO" id="GO:0046872">
    <property type="term" value="F:metal ion binding"/>
    <property type="evidence" value="ECO:0007669"/>
    <property type="project" value="UniProtKB-KW"/>
</dbReference>
<dbReference type="GO" id="GO:0005524">
    <property type="term" value="F:ATP binding"/>
    <property type="evidence" value="ECO:0007669"/>
    <property type="project" value="UniProtKB-UniRule"/>
</dbReference>
<keyword evidence="12" id="KW-0464">Manganese</keyword>
<evidence type="ECO:0000256" key="6">
    <source>
        <dbReference type="ARBA" id="ARBA00022840"/>
    </source>
</evidence>
<evidence type="ECO:0000313" key="16">
    <source>
        <dbReference type="Proteomes" id="UP000192569"/>
    </source>
</evidence>
<dbReference type="InterPro" id="IPR013815">
    <property type="entry name" value="ATP_grasp_subdomain_1"/>
</dbReference>
<comment type="similarity">
    <text evidence="2 10">Belongs to the D-alanine--D-alanine ligase family.</text>
</comment>